<dbReference type="EMBL" id="KE525346">
    <property type="protein sequence ID" value="KFB49606.1"/>
    <property type="molecule type" value="Genomic_DNA"/>
</dbReference>
<dbReference type="Gene3D" id="2.30.30.140">
    <property type="match status" value="1"/>
</dbReference>
<dbReference type="STRING" id="74873.A0A084WHB2"/>
<feature type="region of interest" description="Disordered" evidence="1">
    <location>
        <begin position="1"/>
        <end position="41"/>
    </location>
</feature>
<dbReference type="InterPro" id="IPR002999">
    <property type="entry name" value="Tudor"/>
</dbReference>
<evidence type="ECO:0000259" key="2">
    <source>
        <dbReference type="PROSITE" id="PS50304"/>
    </source>
</evidence>
<dbReference type="PANTHER" id="PTHR22948:SF76">
    <property type="entry name" value="FI20010P1-RELATED"/>
    <property type="match status" value="1"/>
</dbReference>
<reference evidence="4" key="2">
    <citation type="submission" date="2020-05" db="UniProtKB">
        <authorList>
            <consortium name="EnsemblMetazoa"/>
        </authorList>
    </citation>
    <scope>IDENTIFICATION</scope>
</reference>
<protein>
    <submittedName>
        <fullName evidence="4">Tudor domain-containing protein</fullName>
    </submittedName>
</protein>
<accession>A0A084WHB2</accession>
<dbReference type="SMART" id="SM00333">
    <property type="entry name" value="TUDOR"/>
    <property type="match status" value="1"/>
</dbReference>
<dbReference type="OMA" id="QLICHLE"/>
<sequence length="322" mass="36607">MIAQQKSSGRKPPNNSARNRSKGYRSPYNNNATYNNSCTRPRTAYIPAIDDSYTSPDEITRDQLLETSPIDPKKCSDNEYSNGQDVESVIPDSEEEEPSAPIPCATPMTLADKLSEPEVPSTLIPETIQRVKVVKVHSPNEILVQLICHLEMLVQVADSLEVMYGTLDSDSEWELDVESAKVGLCCIAKYETCWYRGTVVGPVIKGFVEVFLIDYGHKFRAPLRDVKRMRKQDSLLPPQYVRVSLANVKPVGEKWTDEAIRYLENALYEKQLYMFYKDCSDKVNVTQYSYCGAFITQYVFVLFTECPECGIDRCNSIIRQHH</sequence>
<proteinExistence type="predicted"/>
<dbReference type="InterPro" id="IPR035437">
    <property type="entry name" value="SNase_OB-fold_sf"/>
</dbReference>
<dbReference type="AlphaFoldDB" id="A0A084WHB2"/>
<dbReference type="EnsemblMetazoa" id="ASIC017620-RA">
    <property type="protein sequence ID" value="ASIC017620-PA"/>
    <property type="gene ID" value="ASIC017620"/>
</dbReference>
<dbReference type="EMBL" id="ATLV01023800">
    <property type="status" value="NOT_ANNOTATED_CDS"/>
    <property type="molecule type" value="Genomic_DNA"/>
</dbReference>
<dbReference type="PANTHER" id="PTHR22948">
    <property type="entry name" value="TUDOR DOMAIN CONTAINING PROTEIN"/>
    <property type="match status" value="1"/>
</dbReference>
<feature type="compositionally biased region" description="Polar residues" evidence="1">
    <location>
        <begin position="27"/>
        <end position="40"/>
    </location>
</feature>
<dbReference type="GO" id="GO:0005737">
    <property type="term" value="C:cytoplasm"/>
    <property type="evidence" value="ECO:0007669"/>
    <property type="project" value="UniProtKB-ARBA"/>
</dbReference>
<dbReference type="Gene3D" id="2.40.50.90">
    <property type="match status" value="1"/>
</dbReference>
<dbReference type="SUPFAM" id="SSF63748">
    <property type="entry name" value="Tudor/PWWP/MBT"/>
    <property type="match status" value="1"/>
</dbReference>
<evidence type="ECO:0000256" key="1">
    <source>
        <dbReference type="SAM" id="MobiDB-lite"/>
    </source>
</evidence>
<organism evidence="3">
    <name type="scientific">Anopheles sinensis</name>
    <name type="common">Mosquito</name>
    <dbReference type="NCBI Taxonomy" id="74873"/>
    <lineage>
        <taxon>Eukaryota</taxon>
        <taxon>Metazoa</taxon>
        <taxon>Ecdysozoa</taxon>
        <taxon>Arthropoda</taxon>
        <taxon>Hexapoda</taxon>
        <taxon>Insecta</taxon>
        <taxon>Pterygota</taxon>
        <taxon>Neoptera</taxon>
        <taxon>Endopterygota</taxon>
        <taxon>Diptera</taxon>
        <taxon>Nematocera</taxon>
        <taxon>Culicoidea</taxon>
        <taxon>Culicidae</taxon>
        <taxon>Anophelinae</taxon>
        <taxon>Anopheles</taxon>
    </lineage>
</organism>
<feature type="domain" description="Tudor" evidence="2">
    <location>
        <begin position="179"/>
        <end position="236"/>
    </location>
</feature>
<evidence type="ECO:0000313" key="5">
    <source>
        <dbReference type="Proteomes" id="UP000030765"/>
    </source>
</evidence>
<feature type="region of interest" description="Disordered" evidence="1">
    <location>
        <begin position="64"/>
        <end position="100"/>
    </location>
</feature>
<keyword evidence="5" id="KW-1185">Reference proteome</keyword>
<feature type="compositionally biased region" description="Polar residues" evidence="1">
    <location>
        <begin position="1"/>
        <end position="18"/>
    </location>
</feature>
<dbReference type="PROSITE" id="PS50304">
    <property type="entry name" value="TUDOR"/>
    <property type="match status" value="1"/>
</dbReference>
<dbReference type="Pfam" id="PF00567">
    <property type="entry name" value="TUDOR"/>
    <property type="match status" value="1"/>
</dbReference>
<gene>
    <name evidence="3" type="ORF">ZHAS_00017620</name>
</gene>
<dbReference type="Proteomes" id="UP000030765">
    <property type="component" value="Unassembled WGS sequence"/>
</dbReference>
<evidence type="ECO:0000313" key="3">
    <source>
        <dbReference type="EMBL" id="KFB49606.1"/>
    </source>
</evidence>
<dbReference type="VEuPathDB" id="VectorBase:ASIC017620"/>
<name>A0A084WHB2_ANOSI</name>
<reference evidence="3 5" key="1">
    <citation type="journal article" date="2014" name="BMC Genomics">
        <title>Genome sequence of Anopheles sinensis provides insight into genetics basis of mosquito competence for malaria parasites.</title>
        <authorList>
            <person name="Zhou D."/>
            <person name="Zhang D."/>
            <person name="Ding G."/>
            <person name="Shi L."/>
            <person name="Hou Q."/>
            <person name="Ye Y."/>
            <person name="Xu Y."/>
            <person name="Zhou H."/>
            <person name="Xiong C."/>
            <person name="Li S."/>
            <person name="Yu J."/>
            <person name="Hong S."/>
            <person name="Yu X."/>
            <person name="Zou P."/>
            <person name="Chen C."/>
            <person name="Chang X."/>
            <person name="Wang W."/>
            <person name="Lv Y."/>
            <person name="Sun Y."/>
            <person name="Ma L."/>
            <person name="Shen B."/>
            <person name="Zhu C."/>
        </authorList>
    </citation>
    <scope>NUCLEOTIDE SEQUENCE [LARGE SCALE GENOMIC DNA]</scope>
</reference>
<evidence type="ECO:0000313" key="4">
    <source>
        <dbReference type="EnsemblMetazoa" id="ASIC017620-PA"/>
    </source>
</evidence>
<dbReference type="InterPro" id="IPR050621">
    <property type="entry name" value="Tudor_domain_containing"/>
</dbReference>
<dbReference type="OrthoDB" id="341421at2759"/>